<dbReference type="InterPro" id="IPR008974">
    <property type="entry name" value="TRAF-like"/>
</dbReference>
<dbReference type="Gene3D" id="3.30.710.10">
    <property type="entry name" value="Potassium Channel Kv1.1, Chain A"/>
    <property type="match status" value="1"/>
</dbReference>
<accession>A0A7E4W625</accession>
<protein>
    <submittedName>
        <fullName evidence="5">BTB domain-containing protein</fullName>
    </submittedName>
</protein>
<evidence type="ECO:0000313" key="5">
    <source>
        <dbReference type="WBParaSite" id="Pan_g679.t1"/>
    </source>
</evidence>
<organism evidence="4 5">
    <name type="scientific">Panagrellus redivivus</name>
    <name type="common">Microworm</name>
    <dbReference type="NCBI Taxonomy" id="6233"/>
    <lineage>
        <taxon>Eukaryota</taxon>
        <taxon>Metazoa</taxon>
        <taxon>Ecdysozoa</taxon>
        <taxon>Nematoda</taxon>
        <taxon>Chromadorea</taxon>
        <taxon>Rhabditida</taxon>
        <taxon>Tylenchina</taxon>
        <taxon>Panagrolaimomorpha</taxon>
        <taxon>Panagrolaimoidea</taxon>
        <taxon>Panagrolaimidae</taxon>
        <taxon>Panagrellus</taxon>
    </lineage>
</organism>
<keyword evidence="1" id="KW-1133">Transmembrane helix</keyword>
<dbReference type="Pfam" id="PF22486">
    <property type="entry name" value="MATH_2"/>
    <property type="match status" value="1"/>
</dbReference>
<sequence length="584" mass="67770">MLFISWWLSSIFGAMLMAYYVTFWRPEPTYNKFALLTFFWSAISSINCVHISQFFLTVERVIVMKSSNSSYNQKILLTLCIFVNVVSSISIGILFLANFNPNDDEKYEIRMPIQSVIDRKSYLILYYMTNGVSIITLLASLYSLILFRKTVITTEIVFTKVQNTIKYTIWVDIWFDFLPQILTVGLTLPKLVTTFHDKDTFTLYKADLTRKKVKEFLETPKRDIPSSDGFQWWIQYFPAGDRKKARDHLSLYLVVNRPVKAKFTFAIDNSSIKRTESYDFYDVSESFGWHQFQSHGMLMPHWRNDKLTITCTVEFYVKTLATSFKPCLFRSCDHVPTDFELVMKKGTVSTHKSFLSMLSPVFHAMFSHDTAESKSGKVKITDFDYSTVKATIDFCYGRELGEFSINLVINILRFADKYDIKAVAQLEQIPPLNLSTITFCPIVKFAYDCNKEDLMAQCCSFFKDHQVELKIDGKFTQFPPTFVVHLLKRAFDLKTDFDVLRHANKNDIKIVDYFKSTFLNEISGANFCLAVNYAWDCSQDDLKMVCAEYLNSHLEVVKLKELHDLSAKTVRELLKLANNVEHTK</sequence>
<feature type="transmembrane region" description="Helical" evidence="1">
    <location>
        <begin position="75"/>
        <end position="100"/>
    </location>
</feature>
<dbReference type="PANTHER" id="PTHR46672">
    <property type="entry name" value="OS08G0495500 PROTEIN-RELATED"/>
    <property type="match status" value="1"/>
</dbReference>
<reference evidence="5" key="2">
    <citation type="submission" date="2020-10" db="UniProtKB">
        <authorList>
            <consortium name="WormBaseParasite"/>
        </authorList>
    </citation>
    <scope>IDENTIFICATION</scope>
</reference>
<feature type="transmembrane region" description="Helical" evidence="1">
    <location>
        <begin position="6"/>
        <end position="23"/>
    </location>
</feature>
<dbReference type="SMART" id="SM00225">
    <property type="entry name" value="BTB"/>
    <property type="match status" value="1"/>
</dbReference>
<keyword evidence="1" id="KW-0812">Transmembrane</keyword>
<proteinExistence type="predicted"/>
<dbReference type="InterPro" id="IPR002083">
    <property type="entry name" value="MATH/TRAF_dom"/>
</dbReference>
<dbReference type="InterPro" id="IPR044714">
    <property type="entry name" value="AtSIBP1-like"/>
</dbReference>
<evidence type="ECO:0000313" key="4">
    <source>
        <dbReference type="Proteomes" id="UP000492821"/>
    </source>
</evidence>
<dbReference type="CDD" id="cd00121">
    <property type="entry name" value="MATH"/>
    <property type="match status" value="1"/>
</dbReference>
<feature type="transmembrane region" description="Helical" evidence="1">
    <location>
        <begin position="35"/>
        <end position="55"/>
    </location>
</feature>
<name>A0A7E4W625_PANRE</name>
<dbReference type="Proteomes" id="UP000492821">
    <property type="component" value="Unassembled WGS sequence"/>
</dbReference>
<dbReference type="WBParaSite" id="Pan_g679.t1">
    <property type="protein sequence ID" value="Pan_g679.t1"/>
    <property type="gene ID" value="Pan_g679"/>
</dbReference>
<evidence type="ECO:0000256" key="1">
    <source>
        <dbReference type="SAM" id="Phobius"/>
    </source>
</evidence>
<dbReference type="InterPro" id="IPR011333">
    <property type="entry name" value="SKP1/BTB/POZ_sf"/>
</dbReference>
<feature type="transmembrane region" description="Helical" evidence="1">
    <location>
        <begin position="121"/>
        <end position="147"/>
    </location>
</feature>
<keyword evidence="1" id="KW-0472">Membrane</keyword>
<dbReference type="AlphaFoldDB" id="A0A7E4W625"/>
<dbReference type="PROSITE" id="PS50144">
    <property type="entry name" value="MATH"/>
    <property type="match status" value="1"/>
</dbReference>
<dbReference type="PROSITE" id="PS50097">
    <property type="entry name" value="BTB"/>
    <property type="match status" value="1"/>
</dbReference>
<reference evidence="4" key="1">
    <citation type="journal article" date="2013" name="Genetics">
        <title>The draft genome and transcriptome of Panagrellus redivivus are shaped by the harsh demands of a free-living lifestyle.</title>
        <authorList>
            <person name="Srinivasan J."/>
            <person name="Dillman A.R."/>
            <person name="Macchietto M.G."/>
            <person name="Heikkinen L."/>
            <person name="Lakso M."/>
            <person name="Fracchia K.M."/>
            <person name="Antoshechkin I."/>
            <person name="Mortazavi A."/>
            <person name="Wong G."/>
            <person name="Sternberg P.W."/>
        </authorList>
    </citation>
    <scope>NUCLEOTIDE SEQUENCE [LARGE SCALE GENOMIC DNA]</scope>
    <source>
        <strain evidence="4">MT8872</strain>
    </source>
</reference>
<dbReference type="SUPFAM" id="SSF54695">
    <property type="entry name" value="POZ domain"/>
    <property type="match status" value="1"/>
</dbReference>
<keyword evidence="4" id="KW-1185">Reference proteome</keyword>
<dbReference type="SUPFAM" id="SSF49599">
    <property type="entry name" value="TRAF domain-like"/>
    <property type="match status" value="1"/>
</dbReference>
<dbReference type="CDD" id="cd18186">
    <property type="entry name" value="BTB_POZ_ZBTB_KLHL-like"/>
    <property type="match status" value="1"/>
</dbReference>
<evidence type="ECO:0000259" key="3">
    <source>
        <dbReference type="PROSITE" id="PS50144"/>
    </source>
</evidence>
<dbReference type="InterPro" id="IPR000210">
    <property type="entry name" value="BTB/POZ_dom"/>
</dbReference>
<evidence type="ECO:0000259" key="2">
    <source>
        <dbReference type="PROSITE" id="PS50097"/>
    </source>
</evidence>
<dbReference type="Gene3D" id="2.60.210.10">
    <property type="entry name" value="Apoptosis, Tumor Necrosis Factor Receptor Associated Protein 2, Chain A"/>
    <property type="match status" value="1"/>
</dbReference>
<dbReference type="Pfam" id="PF00651">
    <property type="entry name" value="BTB"/>
    <property type="match status" value="1"/>
</dbReference>
<feature type="domain" description="MATH" evidence="3">
    <location>
        <begin position="198"/>
        <end position="313"/>
    </location>
</feature>
<feature type="domain" description="BTB" evidence="2">
    <location>
        <begin position="337"/>
        <end position="400"/>
    </location>
</feature>